<dbReference type="AlphaFoldDB" id="A0A370G443"/>
<dbReference type="PANTHER" id="PTHR34219:SF9">
    <property type="entry name" value="IRON-REGULATED INNER MEMBRANE PROTEIN"/>
    <property type="match status" value="1"/>
</dbReference>
<keyword evidence="1" id="KW-0472">Membrane</keyword>
<dbReference type="InterPro" id="IPR005625">
    <property type="entry name" value="PepSY-ass_TM"/>
</dbReference>
<dbReference type="EMBL" id="QQAW01000005">
    <property type="protein sequence ID" value="RDI37619.1"/>
    <property type="molecule type" value="Genomic_DNA"/>
</dbReference>
<accession>A0A370G443</accession>
<protein>
    <submittedName>
        <fullName evidence="2">PepSY domain-containing protein</fullName>
    </submittedName>
    <submittedName>
        <fullName evidence="3">Putative iron-regulated membrane protein</fullName>
    </submittedName>
</protein>
<dbReference type="PANTHER" id="PTHR34219">
    <property type="entry name" value="IRON-REGULATED INNER MEMBRANE PROTEIN-RELATED"/>
    <property type="match status" value="1"/>
</dbReference>
<organism evidence="3 4">
    <name type="scientific">Gluconacetobacter liquefaciens</name>
    <name type="common">Acetobacter liquefaciens</name>
    <dbReference type="NCBI Taxonomy" id="89584"/>
    <lineage>
        <taxon>Bacteria</taxon>
        <taxon>Pseudomonadati</taxon>
        <taxon>Pseudomonadota</taxon>
        <taxon>Alphaproteobacteria</taxon>
        <taxon>Acetobacterales</taxon>
        <taxon>Acetobacteraceae</taxon>
        <taxon>Gluconacetobacter</taxon>
    </lineage>
</organism>
<dbReference type="RefSeq" id="WP_114727394.1">
    <property type="nucleotide sequence ID" value="NZ_BJMI01000006.1"/>
</dbReference>
<feature type="transmembrane region" description="Helical" evidence="1">
    <location>
        <begin position="360"/>
        <end position="379"/>
    </location>
</feature>
<reference evidence="2 5" key="2">
    <citation type="submission" date="2020-04" db="EMBL/GenBank/DDBJ databases">
        <title>Description of novel Gluconacetobacter.</title>
        <authorList>
            <person name="Sombolestani A."/>
        </authorList>
    </citation>
    <scope>NUCLEOTIDE SEQUENCE [LARGE SCALE GENOMIC DNA]</scope>
    <source>
        <strain evidence="2 5">LMG 1382</strain>
    </source>
</reference>
<keyword evidence="1" id="KW-0812">Transmembrane</keyword>
<dbReference type="Proteomes" id="UP000562982">
    <property type="component" value="Unassembled WGS sequence"/>
</dbReference>
<proteinExistence type="predicted"/>
<dbReference type="Pfam" id="PF03929">
    <property type="entry name" value="PepSY_TM"/>
    <property type="match status" value="1"/>
</dbReference>
<reference evidence="3 4" key="1">
    <citation type="submission" date="2018-07" db="EMBL/GenBank/DDBJ databases">
        <title>Genomic Encyclopedia of Type Strains, Phase IV (KMG-IV): sequencing the most valuable type-strain genomes for metagenomic binning, comparative biology and taxonomic classification.</title>
        <authorList>
            <person name="Goeker M."/>
        </authorList>
    </citation>
    <scope>NUCLEOTIDE SEQUENCE [LARGE SCALE GENOMIC DNA]</scope>
    <source>
        <strain evidence="3 4">DSM 5603</strain>
    </source>
</reference>
<feature type="transmembrane region" description="Helical" evidence="1">
    <location>
        <begin position="400"/>
        <end position="425"/>
    </location>
</feature>
<feature type="transmembrane region" description="Helical" evidence="1">
    <location>
        <begin position="437"/>
        <end position="454"/>
    </location>
</feature>
<dbReference type="EMBL" id="JABEQI010000005">
    <property type="protein sequence ID" value="MBB2186961.1"/>
    <property type="molecule type" value="Genomic_DNA"/>
</dbReference>
<keyword evidence="4" id="KW-1185">Reference proteome</keyword>
<gene>
    <name evidence="3" type="ORF">C7453_10526</name>
    <name evidence="2" type="ORF">HLH32_11295</name>
</gene>
<feature type="transmembrane region" description="Helical" evidence="1">
    <location>
        <begin position="196"/>
        <end position="220"/>
    </location>
</feature>
<keyword evidence="1" id="KW-1133">Transmembrane helix</keyword>
<feature type="transmembrane region" description="Helical" evidence="1">
    <location>
        <begin position="17"/>
        <end position="38"/>
    </location>
</feature>
<dbReference type="OrthoDB" id="6307929at2"/>
<sequence length="520" mass="54675">MKIRSDIVAVYREVHSWAGILAGLFLFIAFYAGAISMFEQPIQAWLTPPAGLPAPVPLDRTPELMEKTFAAFPEARAHYTVVLAPDATQAGRLIWPKGGGGHGHGPAVSVAAALAPDGGVVTMTQAPSEAAHFIDELHQKIGLPLPHDVAMPIMGVVALVYAVALVSGVIAFLPALTRTLFAVRLEGGKARAWLDLHNLFGFFSLPFHIVMAVTSVVFAFHEQIFAVQGHLFHQDRVQHVARMARGPEAGTPHAVAPLAPVELVAALARQAPGFVPDTLDYAMRPMGPGSRKLTLRVAGHDARFGLRGPVSGFAGLDPYTGRVISADYLPGRQSNGFATVTAFFSLHFGSYGGAPVRFGYLVLGFGGAFLFYTGNRLWIMARRRSERRTGIVTDTRGTWILSRLTLGCTTGCMIGVAVVLAVAALSSGALSYAVLSWVYYAVFLACVLGAFCLTARLGAPVLLLGTAAANLVLAMVAMGHAAHGLDISGGVALTALLVAGCVAVPGVRGMTGGRTAHAAD</sequence>
<dbReference type="Proteomes" id="UP000254958">
    <property type="component" value="Unassembled WGS sequence"/>
</dbReference>
<feature type="transmembrane region" description="Helical" evidence="1">
    <location>
        <begin position="487"/>
        <end position="507"/>
    </location>
</feature>
<evidence type="ECO:0000313" key="3">
    <source>
        <dbReference type="EMBL" id="RDI37619.1"/>
    </source>
</evidence>
<evidence type="ECO:0000313" key="2">
    <source>
        <dbReference type="EMBL" id="MBB2186961.1"/>
    </source>
</evidence>
<name>A0A370G443_GLULI</name>
<feature type="transmembrane region" description="Helical" evidence="1">
    <location>
        <begin position="149"/>
        <end position="176"/>
    </location>
</feature>
<feature type="transmembrane region" description="Helical" evidence="1">
    <location>
        <begin position="461"/>
        <end position="481"/>
    </location>
</feature>
<evidence type="ECO:0000313" key="4">
    <source>
        <dbReference type="Proteomes" id="UP000254958"/>
    </source>
</evidence>
<comment type="caution">
    <text evidence="3">The sequence shown here is derived from an EMBL/GenBank/DDBJ whole genome shotgun (WGS) entry which is preliminary data.</text>
</comment>
<evidence type="ECO:0000313" key="5">
    <source>
        <dbReference type="Proteomes" id="UP000562982"/>
    </source>
</evidence>
<evidence type="ECO:0000256" key="1">
    <source>
        <dbReference type="SAM" id="Phobius"/>
    </source>
</evidence>